<dbReference type="PANTHER" id="PTHR35024:SF4">
    <property type="entry name" value="POLYMER-FORMING CYTOSKELETAL PROTEIN"/>
    <property type="match status" value="1"/>
</dbReference>
<dbReference type="Proteomes" id="UP000295497">
    <property type="component" value="Chromosome"/>
</dbReference>
<gene>
    <name evidence="3" type="ORF">SOCE836_036790</name>
</gene>
<comment type="similarity">
    <text evidence="1">Belongs to the bactofilin family.</text>
</comment>
<dbReference type="Pfam" id="PF04519">
    <property type="entry name" value="Bactofilin"/>
    <property type="match status" value="1"/>
</dbReference>
<dbReference type="EMBL" id="CP012672">
    <property type="protein sequence ID" value="AUX31548.1"/>
    <property type="molecule type" value="Genomic_DNA"/>
</dbReference>
<evidence type="ECO:0008006" key="5">
    <source>
        <dbReference type="Google" id="ProtNLM"/>
    </source>
</evidence>
<protein>
    <recommendedName>
        <fullName evidence="5">Polymer-forming cytoskeletal protein</fullName>
    </recommendedName>
</protein>
<proteinExistence type="inferred from homology"/>
<reference evidence="3 4" key="1">
    <citation type="submission" date="2015-09" db="EMBL/GenBank/DDBJ databases">
        <title>Sorangium comparison.</title>
        <authorList>
            <person name="Zaburannyi N."/>
            <person name="Bunk B."/>
            <person name="Overmann J."/>
            <person name="Mueller R."/>
        </authorList>
    </citation>
    <scope>NUCLEOTIDE SEQUENCE [LARGE SCALE GENOMIC DNA]</scope>
    <source>
        <strain evidence="3 4">So ce836</strain>
    </source>
</reference>
<dbReference type="AlphaFoldDB" id="A0A4P2QNS8"/>
<sequence length="189" mass="19706">MDPMSFPGDRDSPLSSRSPGGPRGDDAGGHRPTEINALLGRGTHFEGKLFFEGRVRIDGSFRGEIRGEDVLVIGEGALVIGEIHVVTCIVTGGEVQASIRARDAIELYAPSKVTGALHAPAIFIDRGVQFDGSCKMAPLEDDAGERPLRPPAASSEPDADVAGQGAKTAEDSGGVAQRGSTAKRSDADR</sequence>
<dbReference type="PANTHER" id="PTHR35024">
    <property type="entry name" value="HYPOTHETICAL CYTOSOLIC PROTEIN"/>
    <property type="match status" value="1"/>
</dbReference>
<name>A0A4P2QNS8_SORCE</name>
<evidence type="ECO:0000313" key="3">
    <source>
        <dbReference type="EMBL" id="AUX31548.1"/>
    </source>
</evidence>
<organism evidence="3 4">
    <name type="scientific">Sorangium cellulosum</name>
    <name type="common">Polyangium cellulosum</name>
    <dbReference type="NCBI Taxonomy" id="56"/>
    <lineage>
        <taxon>Bacteria</taxon>
        <taxon>Pseudomonadati</taxon>
        <taxon>Myxococcota</taxon>
        <taxon>Polyangia</taxon>
        <taxon>Polyangiales</taxon>
        <taxon>Polyangiaceae</taxon>
        <taxon>Sorangium</taxon>
    </lineage>
</organism>
<dbReference type="InterPro" id="IPR007607">
    <property type="entry name" value="BacA/B"/>
</dbReference>
<feature type="region of interest" description="Disordered" evidence="2">
    <location>
        <begin position="135"/>
        <end position="189"/>
    </location>
</feature>
<dbReference type="RefSeq" id="WP_237245395.1">
    <property type="nucleotide sequence ID" value="NZ_CP012672.1"/>
</dbReference>
<feature type="compositionally biased region" description="Basic and acidic residues" evidence="2">
    <location>
        <begin position="23"/>
        <end position="33"/>
    </location>
</feature>
<evidence type="ECO:0000256" key="2">
    <source>
        <dbReference type="SAM" id="MobiDB-lite"/>
    </source>
</evidence>
<feature type="region of interest" description="Disordered" evidence="2">
    <location>
        <begin position="1"/>
        <end position="34"/>
    </location>
</feature>
<accession>A0A4P2QNS8</accession>
<evidence type="ECO:0000256" key="1">
    <source>
        <dbReference type="ARBA" id="ARBA00044755"/>
    </source>
</evidence>
<evidence type="ECO:0000313" key="4">
    <source>
        <dbReference type="Proteomes" id="UP000295497"/>
    </source>
</evidence>